<dbReference type="GO" id="GO:0046872">
    <property type="term" value="F:metal ion binding"/>
    <property type="evidence" value="ECO:0007669"/>
    <property type="project" value="InterPro"/>
</dbReference>
<proteinExistence type="inferred from homology"/>
<dbReference type="EnsemblFungi" id="MAPG_02629T0">
    <property type="protein sequence ID" value="MAPG_02629T0"/>
    <property type="gene ID" value="MAPG_02629"/>
</dbReference>
<dbReference type="VEuPathDB" id="FungiDB:MAPG_02629"/>
<dbReference type="EC" id="1.15.1.1" evidence="4"/>
<keyword evidence="9" id="KW-1133">Transmembrane helix</keyword>
<dbReference type="OMA" id="FTYHIHV"/>
<dbReference type="EMBL" id="ADBL01000646">
    <property type="status" value="NOT_ANNOTATED_CDS"/>
    <property type="molecule type" value="Genomic_DNA"/>
</dbReference>
<dbReference type="SUPFAM" id="SSF49329">
    <property type="entry name" value="Cu,Zn superoxide dismutase-like"/>
    <property type="match status" value="1"/>
</dbReference>
<dbReference type="Gene3D" id="2.60.40.200">
    <property type="entry name" value="Superoxide dismutase, copper/zinc binding domain"/>
    <property type="match status" value="1"/>
</dbReference>
<feature type="chain" id="PRO_5009385274" description="superoxide dismutase" evidence="10">
    <location>
        <begin position="20"/>
        <end position="270"/>
    </location>
</feature>
<evidence type="ECO:0000256" key="3">
    <source>
        <dbReference type="ARBA" id="ARBA00010457"/>
    </source>
</evidence>
<dbReference type="eggNOG" id="ENOG502RZIM">
    <property type="taxonomic scope" value="Eukaryota"/>
</dbReference>
<dbReference type="Proteomes" id="UP000011715">
    <property type="component" value="Unassembled WGS sequence"/>
</dbReference>
<reference evidence="12" key="4">
    <citation type="journal article" date="2015" name="G3 (Bethesda)">
        <title>Genome sequences of three phytopathogenic species of the Magnaporthaceae family of fungi.</title>
        <authorList>
            <person name="Okagaki L.H."/>
            <person name="Nunes C.C."/>
            <person name="Sailsbery J."/>
            <person name="Clay B."/>
            <person name="Brown D."/>
            <person name="John T."/>
            <person name="Oh Y."/>
            <person name="Young N."/>
            <person name="Fitzgerald M."/>
            <person name="Haas B.J."/>
            <person name="Zeng Q."/>
            <person name="Young S."/>
            <person name="Adiconis X."/>
            <person name="Fan L."/>
            <person name="Levin J.Z."/>
            <person name="Mitchell T.K."/>
            <person name="Okubara P.A."/>
            <person name="Farman M.L."/>
            <person name="Kohn L.M."/>
            <person name="Birren B."/>
            <person name="Ma L.-J."/>
            <person name="Dean R.A."/>
        </authorList>
    </citation>
    <scope>NUCLEOTIDE SEQUENCE</scope>
    <source>
        <strain evidence="12">ATCC 64411 / 73-15</strain>
    </source>
</reference>
<evidence type="ECO:0000256" key="10">
    <source>
        <dbReference type="SAM" id="SignalP"/>
    </source>
</evidence>
<reference evidence="11" key="3">
    <citation type="submission" date="2011-03" db="EMBL/GenBank/DDBJ databases">
        <title>Annotation of Magnaporthe poae ATCC 64411.</title>
        <authorList>
            <person name="Ma L.-J."/>
            <person name="Dead R."/>
            <person name="Young S.K."/>
            <person name="Zeng Q."/>
            <person name="Gargeya S."/>
            <person name="Fitzgerald M."/>
            <person name="Haas B."/>
            <person name="Abouelleil A."/>
            <person name="Alvarado L."/>
            <person name="Arachchi H.M."/>
            <person name="Berlin A."/>
            <person name="Brown A."/>
            <person name="Chapman S.B."/>
            <person name="Chen Z."/>
            <person name="Dunbar C."/>
            <person name="Freedman E."/>
            <person name="Gearin G."/>
            <person name="Gellesch M."/>
            <person name="Goldberg J."/>
            <person name="Griggs A."/>
            <person name="Gujja S."/>
            <person name="Heiman D."/>
            <person name="Howarth C."/>
            <person name="Larson L."/>
            <person name="Lui A."/>
            <person name="MacDonald P.J.P."/>
            <person name="Mehta T."/>
            <person name="Montmayeur A."/>
            <person name="Murphy C."/>
            <person name="Neiman D."/>
            <person name="Pearson M."/>
            <person name="Priest M."/>
            <person name="Roberts A."/>
            <person name="Saif S."/>
            <person name="Shea T."/>
            <person name="Shenoy N."/>
            <person name="Sisk P."/>
            <person name="Stolte C."/>
            <person name="Sykes S."/>
            <person name="Yandava C."/>
            <person name="Wortman J."/>
            <person name="Nusbaum C."/>
            <person name="Birren B."/>
        </authorList>
    </citation>
    <scope>NUCLEOTIDE SEQUENCE</scope>
    <source>
        <strain evidence="11">ATCC 64411</strain>
    </source>
</reference>
<dbReference type="AlphaFoldDB" id="A0A0C4DRW2"/>
<dbReference type="GO" id="GO:0005576">
    <property type="term" value="C:extracellular region"/>
    <property type="evidence" value="ECO:0007669"/>
    <property type="project" value="UniProtKB-SubCell"/>
</dbReference>
<organism evidence="12 13">
    <name type="scientific">Magnaporthiopsis poae (strain ATCC 64411 / 73-15)</name>
    <name type="common">Kentucky bluegrass fungus</name>
    <name type="synonym">Magnaporthe poae</name>
    <dbReference type="NCBI Taxonomy" id="644358"/>
    <lineage>
        <taxon>Eukaryota</taxon>
        <taxon>Fungi</taxon>
        <taxon>Dikarya</taxon>
        <taxon>Ascomycota</taxon>
        <taxon>Pezizomycotina</taxon>
        <taxon>Sordariomycetes</taxon>
        <taxon>Sordariomycetidae</taxon>
        <taxon>Magnaporthales</taxon>
        <taxon>Magnaporthaceae</taxon>
        <taxon>Magnaporthiopsis</taxon>
    </lineage>
</organism>
<evidence type="ECO:0000256" key="8">
    <source>
        <dbReference type="SAM" id="MobiDB-lite"/>
    </source>
</evidence>
<feature type="region of interest" description="Disordered" evidence="8">
    <location>
        <begin position="198"/>
        <end position="235"/>
    </location>
</feature>
<accession>A0A0C4DRW2</accession>
<evidence type="ECO:0000313" key="13">
    <source>
        <dbReference type="Proteomes" id="UP000011715"/>
    </source>
</evidence>
<dbReference type="OrthoDB" id="159229at2759"/>
<reference evidence="12" key="5">
    <citation type="submission" date="2015-06" db="UniProtKB">
        <authorList>
            <consortium name="EnsemblFungi"/>
        </authorList>
    </citation>
    <scope>IDENTIFICATION</scope>
    <source>
        <strain evidence="12">ATCC 64411</strain>
    </source>
</reference>
<keyword evidence="13" id="KW-1185">Reference proteome</keyword>
<keyword evidence="6" id="KW-0049">Antioxidant</keyword>
<comment type="subcellular location">
    <subcellularLocation>
        <location evidence="1">Cell envelope</location>
    </subcellularLocation>
    <subcellularLocation>
        <location evidence="2">Secreted</location>
    </subcellularLocation>
</comment>
<sequence>MQTKTIATILATAAIGVSAQNRTTGKLGDALVVSNNPPGVVYVATLPEVAFTKGSAYANGGNAKGHVSAVASPDGVGVMFTVHFSNLPKEGGPFKYHLHSTPVPENGNCTAALAHLDPFLRGETPSCDSSAPETCEVGDLSGKWGEVTSDPFTATFTDKYASTLEGIGAFFGNRSLVLHYANKTRISCANFKKVQGGPGDKPVTDDCSSSTTASTLPTAAPITTPPTMPTNTTGIPTPRMSLPVTAGAALPGMATAAGAVGLLVAVAFGI</sequence>
<dbReference type="EMBL" id="GL876967">
    <property type="protein sequence ID" value="KLU83575.1"/>
    <property type="molecule type" value="Genomic_DNA"/>
</dbReference>
<evidence type="ECO:0000256" key="2">
    <source>
        <dbReference type="ARBA" id="ARBA00004613"/>
    </source>
</evidence>
<dbReference type="PANTHER" id="PTHR20910">
    <property type="entry name" value="AGAP001623-PA"/>
    <property type="match status" value="1"/>
</dbReference>
<dbReference type="InterPro" id="IPR053257">
    <property type="entry name" value="Cu-only_SOD"/>
</dbReference>
<feature type="transmembrane region" description="Helical" evidence="9">
    <location>
        <begin position="248"/>
        <end position="268"/>
    </location>
</feature>
<keyword evidence="9" id="KW-0812">Transmembrane</keyword>
<feature type="compositionally biased region" description="Low complexity" evidence="8">
    <location>
        <begin position="205"/>
        <end position="222"/>
    </location>
</feature>
<dbReference type="GO" id="GO:0004784">
    <property type="term" value="F:superoxide dismutase activity"/>
    <property type="evidence" value="ECO:0007669"/>
    <property type="project" value="UniProtKB-EC"/>
</dbReference>
<evidence type="ECO:0000256" key="5">
    <source>
        <dbReference type="ARBA" id="ARBA00022525"/>
    </source>
</evidence>
<evidence type="ECO:0000256" key="1">
    <source>
        <dbReference type="ARBA" id="ARBA00004196"/>
    </source>
</evidence>
<dbReference type="STRING" id="644358.A0A0C4DRW2"/>
<gene>
    <name evidence="11" type="ORF">MAPG_02629</name>
</gene>
<feature type="signal peptide" evidence="10">
    <location>
        <begin position="1"/>
        <end position="19"/>
    </location>
</feature>
<keyword evidence="9" id="KW-0472">Membrane</keyword>
<comment type="similarity">
    <text evidence="3">Belongs to the Cu-Zn superoxide dismutase family.</text>
</comment>
<keyword evidence="5" id="KW-0964">Secreted</keyword>
<keyword evidence="10" id="KW-0732">Signal</keyword>
<dbReference type="PANTHER" id="PTHR20910:SF1">
    <property type="entry name" value="SUPEROXIDE DISMUTASE COPPER_ZINC BINDING DOMAIN-CONTAINING PROTEIN"/>
    <property type="match status" value="1"/>
</dbReference>
<evidence type="ECO:0000313" key="12">
    <source>
        <dbReference type="EnsemblFungi" id="MAPG_02629T0"/>
    </source>
</evidence>
<protein>
    <recommendedName>
        <fullName evidence="4">superoxide dismutase</fullName>
        <ecNumber evidence="4">1.15.1.1</ecNumber>
    </recommendedName>
</protein>
<reference evidence="13" key="1">
    <citation type="submission" date="2010-05" db="EMBL/GenBank/DDBJ databases">
        <title>The genome sequence of Magnaporthe poae strain ATCC 64411.</title>
        <authorList>
            <person name="Ma L.-J."/>
            <person name="Dead R."/>
            <person name="Young S."/>
            <person name="Zeng Q."/>
            <person name="Koehrsen M."/>
            <person name="Alvarado L."/>
            <person name="Berlin A."/>
            <person name="Chapman S.B."/>
            <person name="Chen Z."/>
            <person name="Freedman E."/>
            <person name="Gellesch M."/>
            <person name="Goldberg J."/>
            <person name="Griggs A."/>
            <person name="Gujja S."/>
            <person name="Heilman E.R."/>
            <person name="Heiman D."/>
            <person name="Hepburn T."/>
            <person name="Howarth C."/>
            <person name="Jen D."/>
            <person name="Larson L."/>
            <person name="Mehta T."/>
            <person name="Neiman D."/>
            <person name="Pearson M."/>
            <person name="Roberts A."/>
            <person name="Saif S."/>
            <person name="Shea T."/>
            <person name="Shenoy N."/>
            <person name="Sisk P."/>
            <person name="Stolte C."/>
            <person name="Sykes S."/>
            <person name="Walk T."/>
            <person name="White J."/>
            <person name="Yandava C."/>
            <person name="Haas B."/>
            <person name="Nusbaum C."/>
            <person name="Birren B."/>
        </authorList>
    </citation>
    <scope>NUCLEOTIDE SEQUENCE [LARGE SCALE GENOMIC DNA]</scope>
    <source>
        <strain evidence="13">ATCC 64411 / 73-15</strain>
    </source>
</reference>
<evidence type="ECO:0000313" key="11">
    <source>
        <dbReference type="EMBL" id="KLU83575.1"/>
    </source>
</evidence>
<reference evidence="11" key="2">
    <citation type="submission" date="2010-05" db="EMBL/GenBank/DDBJ databases">
        <title>The Genome Sequence of Magnaporthe poae strain ATCC 64411.</title>
        <authorList>
            <consortium name="The Broad Institute Genome Sequencing Platform"/>
            <consortium name="Broad Institute Genome Sequencing Center for Infectious Disease"/>
            <person name="Ma L.-J."/>
            <person name="Dead R."/>
            <person name="Young S."/>
            <person name="Zeng Q."/>
            <person name="Koehrsen M."/>
            <person name="Alvarado L."/>
            <person name="Berlin A."/>
            <person name="Chapman S.B."/>
            <person name="Chen Z."/>
            <person name="Freedman E."/>
            <person name="Gellesch M."/>
            <person name="Goldberg J."/>
            <person name="Griggs A."/>
            <person name="Gujja S."/>
            <person name="Heilman E.R."/>
            <person name="Heiman D."/>
            <person name="Hepburn T."/>
            <person name="Howarth C."/>
            <person name="Jen D."/>
            <person name="Larson L."/>
            <person name="Mehta T."/>
            <person name="Neiman D."/>
            <person name="Pearson M."/>
            <person name="Roberts A."/>
            <person name="Saif S."/>
            <person name="Shea T."/>
            <person name="Shenoy N."/>
            <person name="Sisk P."/>
            <person name="Stolte C."/>
            <person name="Sykes S."/>
            <person name="Walk T."/>
            <person name="White J."/>
            <person name="Yandava C."/>
            <person name="Haas B."/>
            <person name="Nusbaum C."/>
            <person name="Birren B."/>
        </authorList>
    </citation>
    <scope>NUCLEOTIDE SEQUENCE</scope>
    <source>
        <strain evidence="11">ATCC 64411</strain>
    </source>
</reference>
<name>A0A0C4DRW2_MAGP6</name>
<dbReference type="InterPro" id="IPR036423">
    <property type="entry name" value="SOD-like_Cu/Zn_dom_sf"/>
</dbReference>
<evidence type="ECO:0000256" key="7">
    <source>
        <dbReference type="ARBA" id="ARBA00049204"/>
    </source>
</evidence>
<evidence type="ECO:0000256" key="9">
    <source>
        <dbReference type="SAM" id="Phobius"/>
    </source>
</evidence>
<evidence type="ECO:0000256" key="4">
    <source>
        <dbReference type="ARBA" id="ARBA00012682"/>
    </source>
</evidence>
<evidence type="ECO:0000256" key="6">
    <source>
        <dbReference type="ARBA" id="ARBA00022862"/>
    </source>
</evidence>
<dbReference type="FunFam" id="2.60.40.200:FF:000007">
    <property type="entry name" value="Cell surface Cu-only superoxide dismutase 5"/>
    <property type="match status" value="1"/>
</dbReference>
<comment type="catalytic activity">
    <reaction evidence="7">
        <text>2 superoxide + 2 H(+) = H2O2 + O2</text>
        <dbReference type="Rhea" id="RHEA:20696"/>
        <dbReference type="ChEBI" id="CHEBI:15378"/>
        <dbReference type="ChEBI" id="CHEBI:15379"/>
        <dbReference type="ChEBI" id="CHEBI:16240"/>
        <dbReference type="ChEBI" id="CHEBI:18421"/>
        <dbReference type="EC" id="1.15.1.1"/>
    </reaction>
</comment>